<dbReference type="Proteomes" id="UP000009881">
    <property type="component" value="Unassembled WGS sequence"/>
</dbReference>
<evidence type="ECO:0000256" key="1">
    <source>
        <dbReference type="SAM" id="MobiDB-lite"/>
    </source>
</evidence>
<protein>
    <submittedName>
        <fullName evidence="2">Uncharacterized protein</fullName>
    </submittedName>
</protein>
<comment type="caution">
    <text evidence="2">The sequence shown here is derived from an EMBL/GenBank/DDBJ whole genome shotgun (WGS) entry which is preliminary data.</text>
</comment>
<evidence type="ECO:0000313" key="2">
    <source>
        <dbReference type="EMBL" id="EKV27569.1"/>
    </source>
</evidence>
<evidence type="ECO:0000313" key="3">
    <source>
        <dbReference type="Proteomes" id="UP000009881"/>
    </source>
</evidence>
<name>K9GS44_9PROT</name>
<accession>K9GS44</accession>
<sequence>MVEVACGHAAYPIRQQKAGAFARPANATDALLSQDGVRGINRNPRDSARKLPSQVSRR</sequence>
<dbReference type="EMBL" id="ANHY01000019">
    <property type="protein sequence ID" value="EKV27569.1"/>
    <property type="molecule type" value="Genomic_DNA"/>
</dbReference>
<reference evidence="2 3" key="1">
    <citation type="journal article" date="2013" name="Genome Announc.">
        <title>Draft Genome Sequence of an Alphaproteobacterium, Caenispirillum salinarum AK4(T), Isolated from a Solar Saltern.</title>
        <authorList>
            <person name="Khatri I."/>
            <person name="Singh A."/>
            <person name="Korpole S."/>
            <person name="Pinnaka A.K."/>
            <person name="Subramanian S."/>
        </authorList>
    </citation>
    <scope>NUCLEOTIDE SEQUENCE [LARGE SCALE GENOMIC DNA]</scope>
    <source>
        <strain evidence="2 3">AK4</strain>
    </source>
</reference>
<keyword evidence="3" id="KW-1185">Reference proteome</keyword>
<dbReference type="AlphaFoldDB" id="K9GS44"/>
<proteinExistence type="predicted"/>
<feature type="region of interest" description="Disordered" evidence="1">
    <location>
        <begin position="33"/>
        <end position="58"/>
    </location>
</feature>
<gene>
    <name evidence="2" type="ORF">C882_1415</name>
</gene>
<organism evidence="2 3">
    <name type="scientific">Caenispirillum salinarum AK4</name>
    <dbReference type="NCBI Taxonomy" id="1238182"/>
    <lineage>
        <taxon>Bacteria</taxon>
        <taxon>Pseudomonadati</taxon>
        <taxon>Pseudomonadota</taxon>
        <taxon>Alphaproteobacteria</taxon>
        <taxon>Rhodospirillales</taxon>
        <taxon>Novispirillaceae</taxon>
        <taxon>Caenispirillum</taxon>
    </lineage>
</organism>